<feature type="region of interest" description="Disordered" evidence="1">
    <location>
        <begin position="34"/>
        <end position="90"/>
    </location>
</feature>
<reference evidence="2" key="2">
    <citation type="submission" date="2017-11" db="EMBL/GenBank/DDBJ databases">
        <title>Coralsnake Venomics: Analyses of Venom Gland Transcriptomes and Proteomes of Six Brazilian Taxa.</title>
        <authorList>
            <person name="Aird S.D."/>
            <person name="Jorge da Silva N."/>
            <person name="Qiu L."/>
            <person name="Villar-Briones A."/>
            <person name="Aparecida-Saddi V."/>
            <person name="Campos-Telles M.P."/>
            <person name="Grau M."/>
            <person name="Mikheyev A.S."/>
        </authorList>
    </citation>
    <scope>NUCLEOTIDE SEQUENCE</scope>
    <source>
        <tissue evidence="2">Venom_gland</tissue>
    </source>
</reference>
<reference evidence="2" key="1">
    <citation type="submission" date="2017-07" db="EMBL/GenBank/DDBJ databases">
        <authorList>
            <person name="Mikheyev A."/>
            <person name="Grau M."/>
        </authorList>
    </citation>
    <scope>NUCLEOTIDE SEQUENCE</scope>
    <source>
        <tissue evidence="2">Venom_gland</tissue>
    </source>
</reference>
<proteinExistence type="predicted"/>
<dbReference type="EMBL" id="IACJ01144961">
    <property type="protein sequence ID" value="LAA62119.1"/>
    <property type="molecule type" value="Transcribed_RNA"/>
</dbReference>
<feature type="compositionally biased region" description="Basic and acidic residues" evidence="1">
    <location>
        <begin position="68"/>
        <end position="90"/>
    </location>
</feature>
<organism evidence="2">
    <name type="scientific">Micrurus corallinus</name>
    <name type="common">Brazilian coral snake</name>
    <dbReference type="NCBI Taxonomy" id="54390"/>
    <lineage>
        <taxon>Eukaryota</taxon>
        <taxon>Metazoa</taxon>
        <taxon>Chordata</taxon>
        <taxon>Craniata</taxon>
        <taxon>Vertebrata</taxon>
        <taxon>Euteleostomi</taxon>
        <taxon>Lepidosauria</taxon>
        <taxon>Squamata</taxon>
        <taxon>Bifurcata</taxon>
        <taxon>Unidentata</taxon>
        <taxon>Episquamata</taxon>
        <taxon>Toxicofera</taxon>
        <taxon>Serpentes</taxon>
        <taxon>Colubroidea</taxon>
        <taxon>Elapidae</taxon>
        <taxon>Elapinae</taxon>
        <taxon>Micrurus</taxon>
    </lineage>
</organism>
<protein>
    <submittedName>
        <fullName evidence="2">Uncharacterized protein</fullName>
    </submittedName>
</protein>
<sequence>MISKTETKGRIFIGHVLEETNDFIQKEEKKRLIETKEDDWGQEPKGSEEQQTKEPVLTAENIPVICKNVKDPSNHKEGRVRESVFEDRQTESYSEKASLLCEKHIEHITVKGQYAAAEKK</sequence>
<accession>A0A2D4GQW7</accession>
<name>A0A2D4GQW7_MICCO</name>
<evidence type="ECO:0000256" key="1">
    <source>
        <dbReference type="SAM" id="MobiDB-lite"/>
    </source>
</evidence>
<dbReference type="AlphaFoldDB" id="A0A2D4GQW7"/>
<evidence type="ECO:0000313" key="2">
    <source>
        <dbReference type="EMBL" id="LAA62119.1"/>
    </source>
</evidence>